<reference evidence="1" key="1">
    <citation type="submission" date="2021-11" db="EMBL/GenBank/DDBJ databases">
        <authorList>
            <person name="Islam A."/>
            <person name="Islam S."/>
            <person name="Flora M.S."/>
            <person name="Rahman M."/>
            <person name="Ziaur R.M."/>
            <person name="Epstein J.H."/>
            <person name="Hassan M."/>
            <person name="Klassen M."/>
            <person name="Woodard K."/>
            <person name="Webb A."/>
            <person name="Webby R.J."/>
            <person name="El Zowalaty M.E."/>
        </authorList>
    </citation>
    <scope>NUCLEOTIDE SEQUENCE</scope>
    <source>
        <strain evidence="1">Pbs3</strain>
    </source>
</reference>
<proteinExistence type="predicted"/>
<evidence type="ECO:0000313" key="1">
    <source>
        <dbReference type="EMBL" id="CAH0476426.1"/>
    </source>
</evidence>
<sequence length="67" mass="7711">MTAMWCGANECFVLSFSQLVCFYSLLQEKDSTKMSSRDNCCTQSTACWLKTIKLWCLLSLTCYMHCC</sequence>
<comment type="caution">
    <text evidence="1">The sequence shown here is derived from an EMBL/GenBank/DDBJ whole genome shotgun (WGS) entry which is preliminary data.</text>
</comment>
<dbReference type="EMBL" id="CAKKTJ010000155">
    <property type="protein sequence ID" value="CAH0476426.1"/>
    <property type="molecule type" value="Genomic_DNA"/>
</dbReference>
<protein>
    <submittedName>
        <fullName evidence="1">Uncharacterized protein</fullName>
    </submittedName>
</protein>
<dbReference type="AlphaFoldDB" id="A0AAU9L8N1"/>
<gene>
    <name evidence="1" type="ORF">PBS003_LOCUS3208</name>
</gene>
<accession>A0AAU9L8N1</accession>
<organism evidence="1 2">
    <name type="scientific">Peronospora belbahrii</name>
    <dbReference type="NCBI Taxonomy" id="622444"/>
    <lineage>
        <taxon>Eukaryota</taxon>
        <taxon>Sar</taxon>
        <taxon>Stramenopiles</taxon>
        <taxon>Oomycota</taxon>
        <taxon>Peronosporomycetes</taxon>
        <taxon>Peronosporales</taxon>
        <taxon>Peronosporaceae</taxon>
        <taxon>Peronospora</taxon>
    </lineage>
</organism>
<name>A0AAU9L8N1_9STRA</name>
<dbReference type="Proteomes" id="UP001160483">
    <property type="component" value="Unassembled WGS sequence"/>
</dbReference>
<evidence type="ECO:0000313" key="2">
    <source>
        <dbReference type="Proteomes" id="UP001160483"/>
    </source>
</evidence>